<dbReference type="NCBIfam" id="TIGR00309">
    <property type="entry name" value="V_ATPase_subD"/>
    <property type="match status" value="1"/>
</dbReference>
<comment type="caution">
    <text evidence="5">The sequence shown here is derived from an EMBL/GenBank/DDBJ whole genome shotgun (WGS) entry which is preliminary data.</text>
</comment>
<dbReference type="Pfam" id="PF01813">
    <property type="entry name" value="ATP-synt_D"/>
    <property type="match status" value="1"/>
</dbReference>
<organism evidence="5">
    <name type="scientific">bioreactor metagenome</name>
    <dbReference type="NCBI Taxonomy" id="1076179"/>
    <lineage>
        <taxon>unclassified sequences</taxon>
        <taxon>metagenomes</taxon>
        <taxon>ecological metagenomes</taxon>
    </lineage>
</organism>
<proteinExistence type="inferred from homology"/>
<accession>A0A644W0L6</accession>
<sequence>MAVKLTKNEQKLQKDRLKQYQRYLPTLQLKKQQLQMVIRQIETEVASLRVKQEKLVQDMQSWIAVYHENSAFSAEHKVEQLVKVDRVVRTKGNIAGVNIPVFKELTFVPISYDLREFPLWVDKGLESLRDCARYDALISTLEQQIKLLGRELRTTSQRVNLFEKVKIPEAKDNIRRIGIYLGDQQTAAVVRGKIAKKKLVQGA</sequence>
<dbReference type="Gene3D" id="1.10.287.3240">
    <property type="match status" value="1"/>
</dbReference>
<comment type="similarity">
    <text evidence="1">Belongs to the V-ATPase D subunit family.</text>
</comment>
<feature type="coiled-coil region" evidence="4">
    <location>
        <begin position="31"/>
        <end position="58"/>
    </location>
</feature>
<evidence type="ECO:0000256" key="1">
    <source>
        <dbReference type="ARBA" id="ARBA00005850"/>
    </source>
</evidence>
<gene>
    <name evidence="5" type="primary">atpD_22</name>
    <name evidence="5" type="ORF">SDC9_42278</name>
</gene>
<keyword evidence="4" id="KW-0175">Coiled coil</keyword>
<dbReference type="AlphaFoldDB" id="A0A644W0L6"/>
<keyword evidence="3" id="KW-0406">Ion transport</keyword>
<dbReference type="PANTHER" id="PTHR11671">
    <property type="entry name" value="V-TYPE ATP SYNTHASE SUBUNIT D"/>
    <property type="match status" value="1"/>
</dbReference>
<evidence type="ECO:0000256" key="2">
    <source>
        <dbReference type="ARBA" id="ARBA00022448"/>
    </source>
</evidence>
<reference evidence="5" key="1">
    <citation type="submission" date="2019-08" db="EMBL/GenBank/DDBJ databases">
        <authorList>
            <person name="Kucharzyk K."/>
            <person name="Murdoch R.W."/>
            <person name="Higgins S."/>
            <person name="Loffler F."/>
        </authorList>
    </citation>
    <scope>NUCLEOTIDE SEQUENCE</scope>
</reference>
<evidence type="ECO:0000313" key="5">
    <source>
        <dbReference type="EMBL" id="MPL96103.1"/>
    </source>
</evidence>
<dbReference type="InterPro" id="IPR002699">
    <property type="entry name" value="V_ATPase_D"/>
</dbReference>
<evidence type="ECO:0000256" key="3">
    <source>
        <dbReference type="ARBA" id="ARBA00023065"/>
    </source>
</evidence>
<keyword evidence="2" id="KW-0813">Transport</keyword>
<name>A0A644W0L6_9ZZZZ</name>
<evidence type="ECO:0000256" key="4">
    <source>
        <dbReference type="SAM" id="Coils"/>
    </source>
</evidence>
<dbReference type="EMBL" id="VSSQ01000495">
    <property type="protein sequence ID" value="MPL96103.1"/>
    <property type="molecule type" value="Genomic_DNA"/>
</dbReference>
<dbReference type="GO" id="GO:0046961">
    <property type="term" value="F:proton-transporting ATPase activity, rotational mechanism"/>
    <property type="evidence" value="ECO:0007669"/>
    <property type="project" value="InterPro"/>
</dbReference>
<dbReference type="NCBIfam" id="NF002565">
    <property type="entry name" value="PRK02195.1"/>
    <property type="match status" value="1"/>
</dbReference>
<protein>
    <submittedName>
        <fullName evidence="5">V-type ATP synthase subunit D</fullName>
    </submittedName>
</protein>